<accession>A0A9Q0NDT9</accession>
<sequence>MENGFSCANDVDVICNNDDNEKIEATSQRKVHVLQEIMIQPSTNFSSQAGTFEETILKHLSALTSAQQLAEERQ</sequence>
<evidence type="ECO:0000313" key="2">
    <source>
        <dbReference type="Proteomes" id="UP001151699"/>
    </source>
</evidence>
<dbReference type="Proteomes" id="UP001151699">
    <property type="component" value="Chromosome A"/>
</dbReference>
<gene>
    <name evidence="1" type="ORF">Bhyg_03267</name>
</gene>
<keyword evidence="2" id="KW-1185">Reference proteome</keyword>
<dbReference type="EMBL" id="WJQU01000001">
    <property type="protein sequence ID" value="KAJ6648042.1"/>
    <property type="molecule type" value="Genomic_DNA"/>
</dbReference>
<protein>
    <submittedName>
        <fullName evidence="1">Uncharacterized protein</fullName>
    </submittedName>
</protein>
<organism evidence="1 2">
    <name type="scientific">Pseudolycoriella hygida</name>
    <dbReference type="NCBI Taxonomy" id="35572"/>
    <lineage>
        <taxon>Eukaryota</taxon>
        <taxon>Metazoa</taxon>
        <taxon>Ecdysozoa</taxon>
        <taxon>Arthropoda</taxon>
        <taxon>Hexapoda</taxon>
        <taxon>Insecta</taxon>
        <taxon>Pterygota</taxon>
        <taxon>Neoptera</taxon>
        <taxon>Endopterygota</taxon>
        <taxon>Diptera</taxon>
        <taxon>Nematocera</taxon>
        <taxon>Sciaroidea</taxon>
        <taxon>Sciaridae</taxon>
        <taxon>Pseudolycoriella</taxon>
    </lineage>
</organism>
<proteinExistence type="predicted"/>
<dbReference type="AlphaFoldDB" id="A0A9Q0NDT9"/>
<comment type="caution">
    <text evidence="1">The sequence shown here is derived from an EMBL/GenBank/DDBJ whole genome shotgun (WGS) entry which is preliminary data.</text>
</comment>
<evidence type="ECO:0000313" key="1">
    <source>
        <dbReference type="EMBL" id="KAJ6648042.1"/>
    </source>
</evidence>
<name>A0A9Q0NDT9_9DIPT</name>
<feature type="non-terminal residue" evidence="1">
    <location>
        <position position="74"/>
    </location>
</feature>
<reference evidence="1" key="1">
    <citation type="submission" date="2022-07" db="EMBL/GenBank/DDBJ databases">
        <authorList>
            <person name="Trinca V."/>
            <person name="Uliana J.V.C."/>
            <person name="Torres T.T."/>
            <person name="Ward R.J."/>
            <person name="Monesi N."/>
        </authorList>
    </citation>
    <scope>NUCLEOTIDE SEQUENCE</scope>
    <source>
        <strain evidence="1">HSMRA1968</strain>
        <tissue evidence="1">Whole embryos</tissue>
    </source>
</reference>